<reference evidence="1 2" key="1">
    <citation type="journal article" date="2020" name="Int. J. Syst. Evol. Microbiol.">
        <title>Novel acetic acid bacteria from cider fermentations: Acetobacter conturbans sp. nov. and Acetobacter fallax sp. nov.</title>
        <authorList>
            <person name="Sombolestani A.S."/>
            <person name="Cleenwerck I."/>
            <person name="Cnockaert M."/>
            <person name="Borremans W."/>
            <person name="Wieme A.D."/>
            <person name="De Vuyst L."/>
            <person name="Vandamme P."/>
        </authorList>
    </citation>
    <scope>NUCLEOTIDE SEQUENCE [LARGE SCALE GENOMIC DNA]</scope>
    <source>
        <strain evidence="1 2">LMG 30640</strain>
    </source>
</reference>
<comment type="caution">
    <text evidence="1">The sequence shown here is derived from an EMBL/GenBank/DDBJ whole genome shotgun (WGS) entry which is preliminary data.</text>
</comment>
<evidence type="ECO:0000313" key="1">
    <source>
        <dbReference type="EMBL" id="NHN83086.1"/>
    </source>
</evidence>
<accession>A0ABX0JGT9</accession>
<dbReference type="PANTHER" id="PTHR37490:SF1">
    <property type="entry name" value="GLYCOSYLTRANSFERASE 2-LIKE DOMAIN-CONTAINING PROTEIN"/>
    <property type="match status" value="1"/>
</dbReference>
<name>A0ABX0JGT9_9PROT</name>
<protein>
    <recommendedName>
        <fullName evidence="3">DUF3431 domain-containing protein</fullName>
    </recommendedName>
</protein>
<dbReference type="Proteomes" id="UP000635278">
    <property type="component" value="Unassembled WGS sequence"/>
</dbReference>
<dbReference type="EMBL" id="WOTB01000001">
    <property type="protein sequence ID" value="NHN83086.1"/>
    <property type="molecule type" value="Genomic_DNA"/>
</dbReference>
<gene>
    <name evidence="1" type="ORF">GOB93_00280</name>
</gene>
<proteinExistence type="predicted"/>
<evidence type="ECO:0000313" key="2">
    <source>
        <dbReference type="Proteomes" id="UP000635278"/>
    </source>
</evidence>
<sequence>MPDLVIARYNEDINWVHNVPSEYNIIVYNKGERIKNISILNRIQYIEIPNIGRESDSYLYHIINNMKKNHSFTIFTQGDPFEHAPDFLKLLSLPFENDVWGCSLRWKDNFPPEYILNKYKEKTGRLIRNELFSLFNWAPVNWCDIGAYKSGCFYLSDYKVENGTNIASDFFRRIGFYSMSLDASQAMFGEFSYGAIFGVKNNVVNKIDKEIFVNALREVRSYPVTGYIMERLWLHMFGQPFIGLRDNIFDNYFPI</sequence>
<keyword evidence="2" id="KW-1185">Reference proteome</keyword>
<dbReference type="PANTHER" id="PTHR37490">
    <property type="entry name" value="EXPRESSED PROTEIN"/>
    <property type="match status" value="1"/>
</dbReference>
<organism evidence="1 2">
    <name type="scientific">Acetobacter musti</name>
    <dbReference type="NCBI Taxonomy" id="864732"/>
    <lineage>
        <taxon>Bacteria</taxon>
        <taxon>Pseudomonadati</taxon>
        <taxon>Pseudomonadota</taxon>
        <taxon>Alphaproteobacteria</taxon>
        <taxon>Acetobacterales</taxon>
        <taxon>Acetobacteraceae</taxon>
        <taxon>Acetobacter</taxon>
    </lineage>
</organism>
<evidence type="ECO:0008006" key="3">
    <source>
        <dbReference type="Google" id="ProtNLM"/>
    </source>
</evidence>
<dbReference type="RefSeq" id="WP_173581613.1">
    <property type="nucleotide sequence ID" value="NZ_WOTB01000001.1"/>
</dbReference>